<evidence type="ECO:0000256" key="8">
    <source>
        <dbReference type="SAM" id="MobiDB-lite"/>
    </source>
</evidence>
<name>A0A1W1C4W2_9ZZZZ</name>
<dbReference type="EMBL" id="FPHB01000048">
    <property type="protein sequence ID" value="SFV60752.1"/>
    <property type="molecule type" value="Genomic_DNA"/>
</dbReference>
<evidence type="ECO:0000256" key="4">
    <source>
        <dbReference type="ARBA" id="ARBA00022795"/>
    </source>
</evidence>
<feature type="domain" description="Flagellar assembly protein FliH/Type III secretion system HrpE" evidence="9">
    <location>
        <begin position="139"/>
        <end position="262"/>
    </location>
</feature>
<feature type="compositionally biased region" description="Basic and acidic residues" evidence="8">
    <location>
        <begin position="63"/>
        <end position="72"/>
    </location>
</feature>
<feature type="coiled-coil region" evidence="7">
    <location>
        <begin position="82"/>
        <end position="113"/>
    </location>
</feature>
<sequence>MAEIISSSNISRHNVDKYNFKVLAIGSSKKPNLKAFGKEQSQEHLAQKSNQTDEAQKVATQPKEPKKQDSKDSIIESLLKKTDEMSSNFIKLQMKLENMQEEHKKELEQIRESAFLEGEAKGKEEAAKECQAQYEQTLNLFADSISKLEQKATHYNSSLESLKKELITAAIDIAKEVVSVEIEQNSAKVAEALATSLIEELKSASQIMLKVNPKDFANLVQKFEDLQNVKVVADAAVSEGGVIAISDIENIDAQIANRFERVKKVVLSE</sequence>
<accession>A0A1W1C4W2</accession>
<dbReference type="GO" id="GO:0044781">
    <property type="term" value="P:bacterial-type flagellum organization"/>
    <property type="evidence" value="ECO:0007669"/>
    <property type="project" value="UniProtKB-KW"/>
</dbReference>
<comment type="function">
    <text evidence="1">Needed for flagellar regrowth and assembly.</text>
</comment>
<dbReference type="AlphaFoldDB" id="A0A1W1C4W2"/>
<evidence type="ECO:0000256" key="6">
    <source>
        <dbReference type="ARBA" id="ARBA00023225"/>
    </source>
</evidence>
<feature type="compositionally biased region" description="Basic and acidic residues" evidence="8">
    <location>
        <begin position="36"/>
        <end position="46"/>
    </location>
</feature>
<evidence type="ECO:0000259" key="9">
    <source>
        <dbReference type="Pfam" id="PF02108"/>
    </source>
</evidence>
<dbReference type="Pfam" id="PF02108">
    <property type="entry name" value="FliH"/>
    <property type="match status" value="1"/>
</dbReference>
<keyword evidence="10" id="KW-0282">Flagellum</keyword>
<evidence type="ECO:0000256" key="3">
    <source>
        <dbReference type="ARBA" id="ARBA00022448"/>
    </source>
</evidence>
<evidence type="ECO:0000256" key="5">
    <source>
        <dbReference type="ARBA" id="ARBA00022927"/>
    </source>
</evidence>
<keyword evidence="4" id="KW-1005">Bacterial flagellum biogenesis</keyword>
<evidence type="ECO:0000256" key="1">
    <source>
        <dbReference type="ARBA" id="ARBA00003041"/>
    </source>
</evidence>
<keyword evidence="7" id="KW-0175">Coiled coil</keyword>
<keyword evidence="5" id="KW-0653">Protein transport</keyword>
<evidence type="ECO:0000256" key="2">
    <source>
        <dbReference type="ARBA" id="ARBA00006602"/>
    </source>
</evidence>
<evidence type="ECO:0000313" key="10">
    <source>
        <dbReference type="EMBL" id="SFV60752.1"/>
    </source>
</evidence>
<dbReference type="PANTHER" id="PTHR34982:SF1">
    <property type="entry name" value="FLAGELLAR ASSEMBLY PROTEIN FLIH"/>
    <property type="match status" value="1"/>
</dbReference>
<evidence type="ECO:0000256" key="7">
    <source>
        <dbReference type="SAM" id="Coils"/>
    </source>
</evidence>
<gene>
    <name evidence="10" type="ORF">MNB_SM-7-797</name>
</gene>
<protein>
    <submittedName>
        <fullName evidence="10">Flagellar assembly protein FliH</fullName>
    </submittedName>
</protein>
<dbReference type="GO" id="GO:0005829">
    <property type="term" value="C:cytosol"/>
    <property type="evidence" value="ECO:0007669"/>
    <property type="project" value="TreeGrafter"/>
</dbReference>
<keyword evidence="3" id="KW-0813">Transport</keyword>
<dbReference type="InterPro" id="IPR018035">
    <property type="entry name" value="Flagellar_FliH/T3SS_HrpE"/>
</dbReference>
<dbReference type="PANTHER" id="PTHR34982">
    <property type="entry name" value="YOP PROTEINS TRANSLOCATION PROTEIN L"/>
    <property type="match status" value="1"/>
</dbReference>
<organism evidence="10">
    <name type="scientific">hydrothermal vent metagenome</name>
    <dbReference type="NCBI Taxonomy" id="652676"/>
    <lineage>
        <taxon>unclassified sequences</taxon>
        <taxon>metagenomes</taxon>
        <taxon>ecological metagenomes</taxon>
    </lineage>
</organism>
<reference evidence="10" key="1">
    <citation type="submission" date="2016-10" db="EMBL/GenBank/DDBJ databases">
        <authorList>
            <person name="de Groot N.N."/>
        </authorList>
    </citation>
    <scope>NUCLEOTIDE SEQUENCE</scope>
</reference>
<dbReference type="NCBIfam" id="NF005196">
    <property type="entry name" value="PRK06669.1-1"/>
    <property type="match status" value="1"/>
</dbReference>
<comment type="similarity">
    <text evidence="2">Belongs to the FliH family.</text>
</comment>
<dbReference type="InterPro" id="IPR051472">
    <property type="entry name" value="T3SS_Stator/FliH"/>
</dbReference>
<keyword evidence="10" id="KW-0969">Cilium</keyword>
<feature type="region of interest" description="Disordered" evidence="8">
    <location>
        <begin position="35"/>
        <end position="72"/>
    </location>
</feature>
<dbReference type="GO" id="GO:0015031">
    <property type="term" value="P:protein transport"/>
    <property type="evidence" value="ECO:0007669"/>
    <property type="project" value="UniProtKB-KW"/>
</dbReference>
<keyword evidence="6" id="KW-1006">Bacterial flagellum protein export</keyword>
<proteinExistence type="inferred from homology"/>
<keyword evidence="10" id="KW-0966">Cell projection</keyword>